<evidence type="ECO:0000313" key="1">
    <source>
        <dbReference type="EMBL" id="AFK01588.1"/>
    </source>
</evidence>
<evidence type="ECO:0000313" key="2">
    <source>
        <dbReference type="Proteomes" id="UP000002875"/>
    </source>
</evidence>
<accession>A0ABM5MWS2</accession>
<protein>
    <submittedName>
        <fullName evidence="1">Uncharacterized protein</fullName>
    </submittedName>
</protein>
<proteinExistence type="predicted"/>
<dbReference type="Proteomes" id="UP000002875">
    <property type="component" value="Chromosome"/>
</dbReference>
<keyword evidence="2" id="KW-1185">Reference proteome</keyword>
<organism evidence="1 2">
    <name type="scientific">Emticicia oligotrophica (strain DSM 17448 / CIP 109782 / MTCC 6937 / GPTSA100-15)</name>
    <dbReference type="NCBI Taxonomy" id="929562"/>
    <lineage>
        <taxon>Bacteria</taxon>
        <taxon>Pseudomonadati</taxon>
        <taxon>Bacteroidota</taxon>
        <taxon>Cytophagia</taxon>
        <taxon>Cytophagales</taxon>
        <taxon>Leadbetterellaceae</taxon>
        <taxon>Emticicia</taxon>
    </lineage>
</organism>
<reference evidence="1 2" key="1">
    <citation type="submission" date="2011-07" db="EMBL/GenBank/DDBJ databases">
        <title>The complete genome of chromosome of Emticicia oligotrophica DSM 17448.</title>
        <authorList>
            <consortium name="US DOE Joint Genome Institute (JGI-PGF)"/>
            <person name="Lucas S."/>
            <person name="Han J."/>
            <person name="Lapidus A."/>
            <person name="Bruce D."/>
            <person name="Goodwin L."/>
            <person name="Pitluck S."/>
            <person name="Peters L."/>
            <person name="Kyrpides N."/>
            <person name="Mavromatis K."/>
            <person name="Ivanova N."/>
            <person name="Ovchinnikova G."/>
            <person name="Teshima H."/>
            <person name="Detter J.C."/>
            <person name="Tapia R."/>
            <person name="Han C."/>
            <person name="Land M."/>
            <person name="Hauser L."/>
            <person name="Markowitz V."/>
            <person name="Cheng J.-F."/>
            <person name="Hugenholtz P."/>
            <person name="Woyke T."/>
            <person name="Wu D."/>
            <person name="Tindall B."/>
            <person name="Pomrenke H."/>
            <person name="Brambilla E."/>
            <person name="Klenk H.-P."/>
            <person name="Eisen J.A."/>
        </authorList>
    </citation>
    <scope>NUCLEOTIDE SEQUENCE [LARGE SCALE GENOMIC DNA]</scope>
    <source>
        <strain evidence="1 2">DSM 17448</strain>
    </source>
</reference>
<dbReference type="EMBL" id="CP002961">
    <property type="protein sequence ID" value="AFK01588.1"/>
    <property type="molecule type" value="Genomic_DNA"/>
</dbReference>
<gene>
    <name evidence="1" type="ordered locus">Emtol_0434</name>
</gene>
<sequence length="43" mass="5094">MSFKLAYFALNSVKIKSSFHFRLWKRLLFLIDIYSIPAKKASN</sequence>
<name>A0ABM5MWS2_EMTOG</name>